<evidence type="ECO:0000313" key="3">
    <source>
        <dbReference type="Proteomes" id="UP000281553"/>
    </source>
</evidence>
<sequence length="69" mass="7503">MGQRSGDSQRSRHSGIDALAAGLRPPESQKLFPCIILSFCAEYTIPNTLALPASSPFSPEGPWSEERSR</sequence>
<keyword evidence="3" id="KW-1185">Reference proteome</keyword>
<name>A0A3P7NHC6_DIBLA</name>
<gene>
    <name evidence="2" type="ORF">DILT_LOCUS17032</name>
</gene>
<feature type="region of interest" description="Disordered" evidence="1">
    <location>
        <begin position="1"/>
        <end position="20"/>
    </location>
</feature>
<feature type="region of interest" description="Disordered" evidence="1">
    <location>
        <begin position="50"/>
        <end position="69"/>
    </location>
</feature>
<accession>A0A3P7NHC6</accession>
<dbReference type="Proteomes" id="UP000281553">
    <property type="component" value="Unassembled WGS sequence"/>
</dbReference>
<protein>
    <submittedName>
        <fullName evidence="2">Uncharacterized protein</fullName>
    </submittedName>
</protein>
<reference evidence="2 3" key="1">
    <citation type="submission" date="2018-11" db="EMBL/GenBank/DDBJ databases">
        <authorList>
            <consortium name="Pathogen Informatics"/>
        </authorList>
    </citation>
    <scope>NUCLEOTIDE SEQUENCE [LARGE SCALE GENOMIC DNA]</scope>
</reference>
<proteinExistence type="predicted"/>
<evidence type="ECO:0000256" key="1">
    <source>
        <dbReference type="SAM" id="MobiDB-lite"/>
    </source>
</evidence>
<organism evidence="2 3">
    <name type="scientific">Dibothriocephalus latus</name>
    <name type="common">Fish tapeworm</name>
    <name type="synonym">Diphyllobothrium latum</name>
    <dbReference type="NCBI Taxonomy" id="60516"/>
    <lineage>
        <taxon>Eukaryota</taxon>
        <taxon>Metazoa</taxon>
        <taxon>Spiralia</taxon>
        <taxon>Lophotrochozoa</taxon>
        <taxon>Platyhelminthes</taxon>
        <taxon>Cestoda</taxon>
        <taxon>Eucestoda</taxon>
        <taxon>Diphyllobothriidea</taxon>
        <taxon>Diphyllobothriidae</taxon>
        <taxon>Dibothriocephalus</taxon>
    </lineage>
</organism>
<dbReference type="AlphaFoldDB" id="A0A3P7NHC6"/>
<evidence type="ECO:0000313" key="2">
    <source>
        <dbReference type="EMBL" id="VDN36443.1"/>
    </source>
</evidence>
<dbReference type="EMBL" id="UYRU01088912">
    <property type="protein sequence ID" value="VDN36443.1"/>
    <property type="molecule type" value="Genomic_DNA"/>
</dbReference>